<gene>
    <name evidence="12" type="ORF">OLW01_08060</name>
</gene>
<keyword evidence="2 8" id="KW-0813">Transport</keyword>
<dbReference type="Gene3D" id="2.170.130.10">
    <property type="entry name" value="TonB-dependent receptor, plug domain"/>
    <property type="match status" value="1"/>
</dbReference>
<dbReference type="InterPro" id="IPR000531">
    <property type="entry name" value="Beta-barrel_TonB"/>
</dbReference>
<keyword evidence="13" id="KW-1185">Reference proteome</keyword>
<evidence type="ECO:0000256" key="5">
    <source>
        <dbReference type="ARBA" id="ARBA00023077"/>
    </source>
</evidence>
<dbReference type="InterPro" id="IPR039426">
    <property type="entry name" value="TonB-dep_rcpt-like"/>
</dbReference>
<dbReference type="RefSeq" id="WP_268073335.1">
    <property type="nucleotide sequence ID" value="NZ_CP109965.1"/>
</dbReference>
<dbReference type="Pfam" id="PF00593">
    <property type="entry name" value="TonB_dep_Rec_b-barrel"/>
    <property type="match status" value="1"/>
</dbReference>
<evidence type="ECO:0000313" key="12">
    <source>
        <dbReference type="EMBL" id="WAJ69143.1"/>
    </source>
</evidence>
<protein>
    <submittedName>
        <fullName evidence="12">TonB-dependent receptor</fullName>
    </submittedName>
</protein>
<comment type="subcellular location">
    <subcellularLocation>
        <location evidence="1 8">Cell outer membrane</location>
        <topology evidence="1 8">Multi-pass membrane protein</topology>
    </subcellularLocation>
</comment>
<keyword evidence="7 8" id="KW-0998">Cell outer membrane</keyword>
<evidence type="ECO:0000256" key="3">
    <source>
        <dbReference type="ARBA" id="ARBA00022452"/>
    </source>
</evidence>
<dbReference type="Proteomes" id="UP001163726">
    <property type="component" value="Chromosome"/>
</dbReference>
<keyword evidence="5 9" id="KW-0798">TonB box</keyword>
<evidence type="ECO:0000256" key="4">
    <source>
        <dbReference type="ARBA" id="ARBA00022692"/>
    </source>
</evidence>
<keyword evidence="4 8" id="KW-0812">Transmembrane</keyword>
<evidence type="ECO:0000256" key="7">
    <source>
        <dbReference type="ARBA" id="ARBA00023237"/>
    </source>
</evidence>
<organism evidence="12 13">
    <name type="scientific">Catenovulum adriaticum</name>
    <dbReference type="NCBI Taxonomy" id="2984846"/>
    <lineage>
        <taxon>Bacteria</taxon>
        <taxon>Pseudomonadati</taxon>
        <taxon>Pseudomonadota</taxon>
        <taxon>Gammaproteobacteria</taxon>
        <taxon>Alteromonadales</taxon>
        <taxon>Alteromonadaceae</taxon>
        <taxon>Catenovulum</taxon>
    </lineage>
</organism>
<name>A0ABY7AIU0_9ALTE</name>
<feature type="domain" description="TonB-dependent receptor-like beta-barrel" evidence="10">
    <location>
        <begin position="239"/>
        <end position="685"/>
    </location>
</feature>
<evidence type="ECO:0000256" key="2">
    <source>
        <dbReference type="ARBA" id="ARBA00022448"/>
    </source>
</evidence>
<evidence type="ECO:0000256" key="8">
    <source>
        <dbReference type="PROSITE-ProRule" id="PRU01360"/>
    </source>
</evidence>
<dbReference type="Gene3D" id="2.40.170.20">
    <property type="entry name" value="TonB-dependent receptor, beta-barrel domain"/>
    <property type="match status" value="1"/>
</dbReference>
<dbReference type="InterPro" id="IPR012910">
    <property type="entry name" value="Plug_dom"/>
</dbReference>
<comment type="similarity">
    <text evidence="8 9">Belongs to the TonB-dependent receptor family.</text>
</comment>
<dbReference type="SUPFAM" id="SSF56935">
    <property type="entry name" value="Porins"/>
    <property type="match status" value="1"/>
</dbReference>
<keyword evidence="3 8" id="KW-1134">Transmembrane beta strand</keyword>
<sequence>MFNSSFSLQTKSKSIICWMLLGVTLQAFSFPLYAEYDWLLEEQPLLAAAITPTRINKSLLEQPVAVSVVDRHFIESSGAVSISELMAFVPGMARGFRPNRETSIAYHGLNSLNPRRMQVLIDGMSIYEPGLSQVDWRHIPLTPNQIERIEVTRSPSAAVYGSNSFNGIINFITRKIPEQAKLNVHLYQNSEQTKQVNVSGKLGDADNAIAMHYQYQAHQGFDDVEDNSRQHRFKAQHQLQNHHWQSVTQISYVKDNFDGDKPEEVEQSAAQAEDWYIQNQTNWQISQNLELQLNQHIYKKNQQTDWQSCFHPSFLSTEFAQLHQAEPSLLNGLLAGEIKLEQVNELSELGQAAVMNYLSYGGPQAQSVCGRANNYTEQMRKQIELQMTWVVNPNLKMVTGGYWRQDKVDSNVYLQHSGWQTFDSFVSFANIEYRAHPDLLIDVALMNEKHQQGADSLSPRIAFNYQACENCSFRFNYSYTERLPGEFEQNGQFKYHIYQLDPNPYELTEGQYFLSSLAQQRLNAEKMKAVELGFHYYNWQTGLDFDVSFFHQSMTDLINQSAQLDNFHFENDLNADLSGIEIEMNWQFNPLNRIKVSGSALNWRLKQATSANDNMFSPTASFAVFHAYKPQNWRLGWGGVFQHVEEAGDLSQLQMYVERPLTLFKQNVTVGINSFYRIDTSRKTYQLSEYNNDWLVALNLELIW</sequence>
<evidence type="ECO:0000259" key="10">
    <source>
        <dbReference type="Pfam" id="PF00593"/>
    </source>
</evidence>
<evidence type="ECO:0000313" key="13">
    <source>
        <dbReference type="Proteomes" id="UP001163726"/>
    </source>
</evidence>
<evidence type="ECO:0000256" key="9">
    <source>
        <dbReference type="RuleBase" id="RU003357"/>
    </source>
</evidence>
<dbReference type="PROSITE" id="PS52016">
    <property type="entry name" value="TONB_DEPENDENT_REC_3"/>
    <property type="match status" value="1"/>
</dbReference>
<dbReference type="PANTHER" id="PTHR30069">
    <property type="entry name" value="TONB-DEPENDENT OUTER MEMBRANE RECEPTOR"/>
    <property type="match status" value="1"/>
</dbReference>
<keyword evidence="6 8" id="KW-0472">Membrane</keyword>
<reference evidence="12" key="1">
    <citation type="submission" date="2022-10" db="EMBL/GenBank/DDBJ databases">
        <title>Catenovulum adriacola sp. nov. isolated in the Harbour of Susak.</title>
        <authorList>
            <person name="Schoch T."/>
            <person name="Reich S.J."/>
            <person name="Stoeferle S."/>
            <person name="Flaiz M."/>
            <person name="Kazda M."/>
            <person name="Riedel C.U."/>
            <person name="Duerre P."/>
        </authorList>
    </citation>
    <scope>NUCLEOTIDE SEQUENCE</scope>
    <source>
        <strain evidence="12">TS8</strain>
    </source>
</reference>
<dbReference type="InterPro" id="IPR036942">
    <property type="entry name" value="Beta-barrel_TonB_sf"/>
</dbReference>
<evidence type="ECO:0000256" key="6">
    <source>
        <dbReference type="ARBA" id="ARBA00023136"/>
    </source>
</evidence>
<dbReference type="PANTHER" id="PTHR30069:SF27">
    <property type="entry name" value="BLL4766 PROTEIN"/>
    <property type="match status" value="1"/>
</dbReference>
<accession>A0ABY7AIU0</accession>
<dbReference type="Pfam" id="PF07715">
    <property type="entry name" value="Plug"/>
    <property type="match status" value="1"/>
</dbReference>
<proteinExistence type="inferred from homology"/>
<evidence type="ECO:0000256" key="1">
    <source>
        <dbReference type="ARBA" id="ARBA00004571"/>
    </source>
</evidence>
<feature type="domain" description="TonB-dependent receptor plug" evidence="11">
    <location>
        <begin position="60"/>
        <end position="168"/>
    </location>
</feature>
<dbReference type="EMBL" id="CP109965">
    <property type="protein sequence ID" value="WAJ69143.1"/>
    <property type="molecule type" value="Genomic_DNA"/>
</dbReference>
<evidence type="ECO:0000259" key="11">
    <source>
        <dbReference type="Pfam" id="PF07715"/>
    </source>
</evidence>
<keyword evidence="12" id="KW-0675">Receptor</keyword>
<dbReference type="InterPro" id="IPR037066">
    <property type="entry name" value="Plug_dom_sf"/>
</dbReference>